<dbReference type="Proteomes" id="UP001234989">
    <property type="component" value="Chromosome 10"/>
</dbReference>
<dbReference type="PANTHER" id="PTHR46890:SF50">
    <property type="entry name" value="RNA-DIRECTED DNA POLYMERASE, EUKARYOTA, REVERSE TRANSCRIPTASE ZINC-BINDING DOMAIN PROTEIN-RELATED"/>
    <property type="match status" value="1"/>
</dbReference>
<evidence type="ECO:0000259" key="1">
    <source>
        <dbReference type="Pfam" id="PF00078"/>
    </source>
</evidence>
<dbReference type="Pfam" id="PF00078">
    <property type="entry name" value="RVT_1"/>
    <property type="match status" value="1"/>
</dbReference>
<evidence type="ECO:0000313" key="2">
    <source>
        <dbReference type="EMBL" id="WMV50523.1"/>
    </source>
</evidence>
<evidence type="ECO:0000313" key="3">
    <source>
        <dbReference type="Proteomes" id="UP001234989"/>
    </source>
</evidence>
<feature type="domain" description="Reverse transcriptase" evidence="1">
    <location>
        <begin position="117"/>
        <end position="205"/>
    </location>
</feature>
<reference evidence="2" key="1">
    <citation type="submission" date="2023-08" db="EMBL/GenBank/DDBJ databases">
        <title>A de novo genome assembly of Solanum verrucosum Schlechtendal, a Mexican diploid species geographically isolated from the other diploid A-genome species in potato relatives.</title>
        <authorList>
            <person name="Hosaka K."/>
        </authorList>
    </citation>
    <scope>NUCLEOTIDE SEQUENCE</scope>
    <source>
        <tissue evidence="2">Young leaves</tissue>
    </source>
</reference>
<gene>
    <name evidence="2" type="ORF">MTR67_043908</name>
</gene>
<sequence>MAKGGKWELGNKRKRLLDLLAILDAYRADRTLNEEESTKKAQLLIKYEELLKKEVISWRQKSRALWLKEGDKNTKFFNKMANAHRSVALRQRLVVSFTPVVSQWLVKSYNATFIALIPKKKGAKELRDFRPISLIGSIYKLISKVLTERLKGVVNKLVDSQQMSFIKGRQIMDAALVSNEVVDSRLTQKKLGILCKLDIEKAYDHGNKEKKGYHLVKGKSVMTTKKNEGLGVKNLEFQSKALRKRSGYGEMPMTISCCGAGSLVLYMNWKTVG</sequence>
<dbReference type="InterPro" id="IPR000477">
    <property type="entry name" value="RT_dom"/>
</dbReference>
<proteinExistence type="predicted"/>
<dbReference type="AlphaFoldDB" id="A0AAF0ZUS7"/>
<organism evidence="2 3">
    <name type="scientific">Solanum verrucosum</name>
    <dbReference type="NCBI Taxonomy" id="315347"/>
    <lineage>
        <taxon>Eukaryota</taxon>
        <taxon>Viridiplantae</taxon>
        <taxon>Streptophyta</taxon>
        <taxon>Embryophyta</taxon>
        <taxon>Tracheophyta</taxon>
        <taxon>Spermatophyta</taxon>
        <taxon>Magnoliopsida</taxon>
        <taxon>eudicotyledons</taxon>
        <taxon>Gunneridae</taxon>
        <taxon>Pentapetalae</taxon>
        <taxon>asterids</taxon>
        <taxon>lamiids</taxon>
        <taxon>Solanales</taxon>
        <taxon>Solanaceae</taxon>
        <taxon>Solanoideae</taxon>
        <taxon>Solaneae</taxon>
        <taxon>Solanum</taxon>
    </lineage>
</organism>
<keyword evidence="3" id="KW-1185">Reference proteome</keyword>
<dbReference type="InterPro" id="IPR052343">
    <property type="entry name" value="Retrotransposon-Effector_Assoc"/>
</dbReference>
<dbReference type="EMBL" id="CP133621">
    <property type="protein sequence ID" value="WMV50523.1"/>
    <property type="molecule type" value="Genomic_DNA"/>
</dbReference>
<dbReference type="PANTHER" id="PTHR46890">
    <property type="entry name" value="NON-LTR RETROLELEMENT REVERSE TRANSCRIPTASE-LIKE PROTEIN-RELATED"/>
    <property type="match status" value="1"/>
</dbReference>
<protein>
    <recommendedName>
        <fullName evidence="1">Reverse transcriptase domain-containing protein</fullName>
    </recommendedName>
</protein>
<accession>A0AAF0ZUS7</accession>
<name>A0AAF0ZUS7_SOLVR</name>